<dbReference type="Pfam" id="PF09925">
    <property type="entry name" value="DUF2157"/>
    <property type="match status" value="1"/>
</dbReference>
<feature type="transmembrane region" description="Helical" evidence="1">
    <location>
        <begin position="262"/>
        <end position="282"/>
    </location>
</feature>
<keyword evidence="1" id="KW-0472">Membrane</keyword>
<feature type="transmembrane region" description="Helical" evidence="1">
    <location>
        <begin position="93"/>
        <end position="112"/>
    </location>
</feature>
<keyword evidence="1" id="KW-1133">Transmembrane helix</keyword>
<keyword evidence="1" id="KW-0812">Transmembrane</keyword>
<evidence type="ECO:0000256" key="1">
    <source>
        <dbReference type="SAM" id="Phobius"/>
    </source>
</evidence>
<sequence length="408" mass="42032">MSIDAPLRPTPAAPTTHLASPTQLAWLTRELVHWQADGLVDAEQAERLRHRYRPSRRLSLGRLLLGLGAAFVGTGLIWLVAANLDGLAPLTRFGVVTVLWLAALVGGEVLATRRTHHPSLPSPVVGAARLLAALTFGAVVFQAAQSLQVPAYEPLLVGVWGLGALVQAYAVRAVMPLLVGLAATTGWFVWAVVAAQASGLAVVLCLMTAALVAVSVGALHERGRAAFAACWRTTGALLGLAGLFTAALPFVDAREAHWSGPLVAGLAVAALLVASAVALAPADVRLEPVAATVAFAAAVGLVAWDAGADASGPLQAGDVAHALVSVGVYVVAAVAVAMLGTLRDSGLLTALATVALVVFTTFQSFSVFARIVEGAWLFVLLGTVFVATGLVFDRARRELATTLEGATR</sequence>
<dbReference type="RefSeq" id="WP_185253674.1">
    <property type="nucleotide sequence ID" value="NZ_JACKXE010000001.1"/>
</dbReference>
<reference evidence="3 4" key="1">
    <citation type="submission" date="2020-08" db="EMBL/GenBank/DDBJ databases">
        <authorList>
            <person name="Seo M.-J."/>
        </authorList>
    </citation>
    <scope>NUCLEOTIDE SEQUENCE [LARGE SCALE GENOMIC DNA]</scope>
    <source>
        <strain evidence="3 4">KIGAM211</strain>
    </source>
</reference>
<feature type="transmembrane region" description="Helical" evidence="1">
    <location>
        <begin position="201"/>
        <end position="219"/>
    </location>
</feature>
<feature type="transmembrane region" description="Helical" evidence="1">
    <location>
        <begin position="177"/>
        <end position="195"/>
    </location>
</feature>
<feature type="transmembrane region" description="Helical" evidence="1">
    <location>
        <begin position="375"/>
        <end position="392"/>
    </location>
</feature>
<protein>
    <submittedName>
        <fullName evidence="3">DUF2157 domain-containing protein</fullName>
    </submittedName>
</protein>
<feature type="transmembrane region" description="Helical" evidence="1">
    <location>
        <begin position="60"/>
        <end position="81"/>
    </location>
</feature>
<organism evidence="3 4">
    <name type="scientific">Nocardioides luti</name>
    <dbReference type="NCBI Taxonomy" id="2761101"/>
    <lineage>
        <taxon>Bacteria</taxon>
        <taxon>Bacillati</taxon>
        <taxon>Actinomycetota</taxon>
        <taxon>Actinomycetes</taxon>
        <taxon>Propionibacteriales</taxon>
        <taxon>Nocardioidaceae</taxon>
        <taxon>Nocardioides</taxon>
    </lineage>
</organism>
<feature type="transmembrane region" description="Helical" evidence="1">
    <location>
        <begin position="347"/>
        <end position="369"/>
    </location>
</feature>
<name>A0A7X0RHW9_9ACTN</name>
<evidence type="ECO:0000313" key="3">
    <source>
        <dbReference type="EMBL" id="MBB6628638.1"/>
    </source>
</evidence>
<accession>A0A7X0RHW9</accession>
<dbReference type="InterPro" id="IPR018677">
    <property type="entry name" value="DUF2157"/>
</dbReference>
<dbReference type="EMBL" id="JACKXE010000001">
    <property type="protein sequence ID" value="MBB6628638.1"/>
    <property type="molecule type" value="Genomic_DNA"/>
</dbReference>
<proteinExistence type="predicted"/>
<feature type="transmembrane region" description="Helical" evidence="1">
    <location>
        <begin position="289"/>
        <end position="307"/>
    </location>
</feature>
<evidence type="ECO:0000313" key="4">
    <source>
        <dbReference type="Proteomes" id="UP000523955"/>
    </source>
</evidence>
<feature type="transmembrane region" description="Helical" evidence="1">
    <location>
        <begin position="319"/>
        <end position="340"/>
    </location>
</feature>
<comment type="caution">
    <text evidence="3">The sequence shown here is derived from an EMBL/GenBank/DDBJ whole genome shotgun (WGS) entry which is preliminary data.</text>
</comment>
<gene>
    <name evidence="3" type="ORF">H5V45_15035</name>
</gene>
<dbReference type="AlphaFoldDB" id="A0A7X0RHW9"/>
<dbReference type="Proteomes" id="UP000523955">
    <property type="component" value="Unassembled WGS sequence"/>
</dbReference>
<feature type="domain" description="DUF2157" evidence="2">
    <location>
        <begin position="34"/>
        <end position="173"/>
    </location>
</feature>
<keyword evidence="4" id="KW-1185">Reference proteome</keyword>
<feature type="transmembrane region" description="Helical" evidence="1">
    <location>
        <begin position="151"/>
        <end position="170"/>
    </location>
</feature>
<feature type="transmembrane region" description="Helical" evidence="1">
    <location>
        <begin position="231"/>
        <end position="250"/>
    </location>
</feature>
<evidence type="ECO:0000259" key="2">
    <source>
        <dbReference type="Pfam" id="PF09925"/>
    </source>
</evidence>
<feature type="transmembrane region" description="Helical" evidence="1">
    <location>
        <begin position="124"/>
        <end position="145"/>
    </location>
</feature>